<dbReference type="PANTHER" id="PTHR30319:SF1">
    <property type="entry name" value="TRANSCRIPTIONAL REPRESSOR PAAX"/>
    <property type="match status" value="1"/>
</dbReference>
<dbReference type="HOGENOM" id="CLU_088234_0_0_6"/>
<protein>
    <recommendedName>
        <fullName evidence="3">PaaX family transcriptional regulator</fullName>
    </recommendedName>
</protein>
<dbReference type="EMBL" id="CP003837">
    <property type="protein sequence ID" value="AGH46494.1"/>
    <property type="molecule type" value="Genomic_DNA"/>
</dbReference>
<evidence type="ECO:0008006" key="3">
    <source>
        <dbReference type="Google" id="ProtNLM"/>
    </source>
</evidence>
<proteinExistence type="predicted"/>
<dbReference type="STRING" id="1129794.C427_4392"/>
<organism evidence="1 2">
    <name type="scientific">Paraglaciecola psychrophila 170</name>
    <dbReference type="NCBI Taxonomy" id="1129794"/>
    <lineage>
        <taxon>Bacteria</taxon>
        <taxon>Pseudomonadati</taxon>
        <taxon>Pseudomonadota</taxon>
        <taxon>Gammaproteobacteria</taxon>
        <taxon>Alteromonadales</taxon>
        <taxon>Alteromonadaceae</taxon>
        <taxon>Paraglaciecola</taxon>
    </lineage>
</organism>
<name>K7AA43_9ALTE</name>
<reference evidence="1 2" key="1">
    <citation type="journal article" date="2013" name="Genome Announc.">
        <title>Complete Genome Sequence of Glaciecola psychrophila Strain 170T.</title>
        <authorList>
            <person name="Yin J."/>
            <person name="Chen J."/>
            <person name="Liu G."/>
            <person name="Yu Y."/>
            <person name="Song L."/>
            <person name="Wang X."/>
            <person name="Qu X."/>
        </authorList>
    </citation>
    <scope>NUCLEOTIDE SEQUENCE [LARGE SCALE GENOMIC DNA]</scope>
    <source>
        <strain evidence="1 2">170</strain>
    </source>
</reference>
<dbReference type="eggNOG" id="COG3327">
    <property type="taxonomic scope" value="Bacteria"/>
</dbReference>
<evidence type="ECO:0000313" key="2">
    <source>
        <dbReference type="Proteomes" id="UP000011864"/>
    </source>
</evidence>
<evidence type="ECO:0000313" key="1">
    <source>
        <dbReference type="EMBL" id="AGH46494.1"/>
    </source>
</evidence>
<dbReference type="Proteomes" id="UP000011864">
    <property type="component" value="Chromosome"/>
</dbReference>
<dbReference type="RefSeq" id="WP_007641009.1">
    <property type="nucleotide sequence ID" value="NC_020514.1"/>
</dbReference>
<gene>
    <name evidence="1" type="ORF">C427_4392</name>
</gene>
<dbReference type="PANTHER" id="PTHR30319">
    <property type="entry name" value="PHENYLACETIC ACID REGULATOR-RELATED TRANSCRIPTIONAL REPRESSOR"/>
    <property type="match status" value="1"/>
</dbReference>
<dbReference type="InterPro" id="IPR036388">
    <property type="entry name" value="WH-like_DNA-bd_sf"/>
</dbReference>
<dbReference type="PATRIC" id="fig|1129794.4.peg.4373"/>
<dbReference type="Gene3D" id="3.30.70.2650">
    <property type="match status" value="1"/>
</dbReference>
<dbReference type="KEGG" id="gps:C427_4392"/>
<keyword evidence="2" id="KW-1185">Reference proteome</keyword>
<sequence>MLRKRQITPKTIILDVLRLTRSGYCPSAKLISVGELFDFKASTMRVALTRLLTAGKIEVDGSSRYRMNSNTDLLSDYIEQWKLGDLRRKEWHKDDWLMVLLPSNPDRAIRTLSHTTLQFFGFRKARNKVWVRPNNLLPALNELRALYQLVGLEQEALLFKAADIPYPEQFIWESTLWNTEDLQFTYEQQLVKLTKSKARFDSLEIKDALRESFIIGGETINLLVKDPLLPDEMFCTPKREELRHTMCDYDAFGHIIWTRFMGESTLFNVSQH</sequence>
<dbReference type="OrthoDB" id="6380574at2"/>
<accession>K7AA43</accession>
<dbReference type="Gene3D" id="1.10.10.10">
    <property type="entry name" value="Winged helix-like DNA-binding domain superfamily/Winged helix DNA-binding domain"/>
    <property type="match status" value="1"/>
</dbReference>
<dbReference type="GO" id="GO:0006351">
    <property type="term" value="P:DNA-templated transcription"/>
    <property type="evidence" value="ECO:0007669"/>
    <property type="project" value="TreeGrafter"/>
</dbReference>
<dbReference type="AlphaFoldDB" id="K7AA43"/>